<gene>
    <name evidence="3" type="ORF">C2R22_05525</name>
</gene>
<sequence length="228" mass="24709">MAETTALCFDMYGTLCDTSSVTRRLGEVLDLSGVLTDAVDETWRRKQLQYSYQAAQMDAYEPFWEITGKALDYALAEYDIEPTDGERQRVVEAYDHLSPYPDAAATLEELGDAGYTVTVLSNGNPAMLERLAANAGLEPYLDDIISADEVKTFKPDPVVYENAASRVGSDIEACRLVSANAWDAAGAGSAGMGVAWVNRRRDPPEAIGPTPTTVVDSLSRLPDVLASE</sequence>
<dbReference type="KEGG" id="srub:C2R22_05525"/>
<dbReference type="RefSeq" id="WP_103424874.1">
    <property type="nucleotide sequence ID" value="NZ_CP026309.1"/>
</dbReference>
<dbReference type="Gene3D" id="1.10.150.240">
    <property type="entry name" value="Putative phosphatase, domain 2"/>
    <property type="match status" value="1"/>
</dbReference>
<keyword evidence="4" id="KW-1185">Reference proteome</keyword>
<name>A0A2I8VGY1_9EURY</name>
<evidence type="ECO:0000256" key="2">
    <source>
        <dbReference type="ARBA" id="ARBA00022801"/>
    </source>
</evidence>
<dbReference type="OrthoDB" id="316978at2157"/>
<dbReference type="NCBIfam" id="TIGR01428">
    <property type="entry name" value="HAD_type_II"/>
    <property type="match status" value="1"/>
</dbReference>
<evidence type="ECO:0000313" key="4">
    <source>
        <dbReference type="Proteomes" id="UP000236584"/>
    </source>
</evidence>
<proteinExistence type="inferred from homology"/>
<keyword evidence="2" id="KW-0378">Hydrolase</keyword>
<dbReference type="CDD" id="cd02588">
    <property type="entry name" value="HAD_L2-DEX"/>
    <property type="match status" value="1"/>
</dbReference>
<dbReference type="InterPro" id="IPR051540">
    <property type="entry name" value="S-2-haloacid_dehalogenase"/>
</dbReference>
<dbReference type="Pfam" id="PF00702">
    <property type="entry name" value="Hydrolase"/>
    <property type="match status" value="1"/>
</dbReference>
<dbReference type="Proteomes" id="UP000236584">
    <property type="component" value="Chromosome"/>
</dbReference>
<accession>A0A2I8VGY1</accession>
<dbReference type="GO" id="GO:0019120">
    <property type="term" value="F:hydrolase activity, acting on acid halide bonds, in C-halide compounds"/>
    <property type="evidence" value="ECO:0007669"/>
    <property type="project" value="InterPro"/>
</dbReference>
<dbReference type="Gene3D" id="3.40.50.1000">
    <property type="entry name" value="HAD superfamily/HAD-like"/>
    <property type="match status" value="1"/>
</dbReference>
<dbReference type="InterPro" id="IPR006439">
    <property type="entry name" value="HAD-SF_hydro_IA"/>
</dbReference>
<dbReference type="NCBIfam" id="TIGR01493">
    <property type="entry name" value="HAD-SF-IA-v2"/>
    <property type="match status" value="1"/>
</dbReference>
<dbReference type="InterPro" id="IPR023198">
    <property type="entry name" value="PGP-like_dom2"/>
</dbReference>
<dbReference type="SFLD" id="SFLDG01129">
    <property type="entry name" value="C1.5:_HAD__Beta-PGM__Phosphata"/>
    <property type="match status" value="1"/>
</dbReference>
<dbReference type="AlphaFoldDB" id="A0A2I8VGY1"/>
<dbReference type="PANTHER" id="PTHR43316:SF3">
    <property type="entry name" value="HALOACID DEHALOGENASE, TYPE II (AFU_ORTHOLOGUE AFUA_2G07750)-RELATED"/>
    <property type="match status" value="1"/>
</dbReference>
<dbReference type="InterPro" id="IPR023214">
    <property type="entry name" value="HAD_sf"/>
</dbReference>
<dbReference type="SFLD" id="SFLDS00003">
    <property type="entry name" value="Haloacid_Dehalogenase"/>
    <property type="match status" value="1"/>
</dbReference>
<dbReference type="PANTHER" id="PTHR43316">
    <property type="entry name" value="HYDROLASE, HALOACID DELAHOGENASE-RELATED"/>
    <property type="match status" value="1"/>
</dbReference>
<organism evidence="3 4">
    <name type="scientific">Salinigranum rubrum</name>
    <dbReference type="NCBI Taxonomy" id="755307"/>
    <lineage>
        <taxon>Archaea</taxon>
        <taxon>Methanobacteriati</taxon>
        <taxon>Methanobacteriota</taxon>
        <taxon>Stenosarchaea group</taxon>
        <taxon>Halobacteria</taxon>
        <taxon>Halobacteriales</taxon>
        <taxon>Haloferacaceae</taxon>
        <taxon>Salinigranum</taxon>
    </lineage>
</organism>
<comment type="similarity">
    <text evidence="1">Belongs to the HAD-like hydrolase superfamily. S-2-haloalkanoic acid dehalogenase family.</text>
</comment>
<dbReference type="InterPro" id="IPR006328">
    <property type="entry name" value="2-HAD"/>
</dbReference>
<evidence type="ECO:0000256" key="1">
    <source>
        <dbReference type="ARBA" id="ARBA00008106"/>
    </source>
</evidence>
<protein>
    <submittedName>
        <fullName evidence="3">Haloacid dehalogenase type II</fullName>
    </submittedName>
</protein>
<dbReference type="EMBL" id="CP026309">
    <property type="protein sequence ID" value="AUV81186.1"/>
    <property type="molecule type" value="Genomic_DNA"/>
</dbReference>
<dbReference type="SFLD" id="SFLDG01135">
    <property type="entry name" value="C1.5.6:_HAD__Beta-PGM__Phospha"/>
    <property type="match status" value="1"/>
</dbReference>
<dbReference type="SUPFAM" id="SSF56784">
    <property type="entry name" value="HAD-like"/>
    <property type="match status" value="1"/>
</dbReference>
<evidence type="ECO:0000313" key="3">
    <source>
        <dbReference type="EMBL" id="AUV81186.1"/>
    </source>
</evidence>
<dbReference type="InterPro" id="IPR036412">
    <property type="entry name" value="HAD-like_sf"/>
</dbReference>
<dbReference type="SFLD" id="SFLDF00045">
    <property type="entry name" value="2-haloacid_dehalogenase"/>
    <property type="match status" value="1"/>
</dbReference>
<dbReference type="PRINTS" id="PR00413">
    <property type="entry name" value="HADHALOGNASE"/>
</dbReference>
<reference evidence="3 4" key="1">
    <citation type="submission" date="2018-01" db="EMBL/GenBank/DDBJ databases">
        <title>Complete genome sequence of Salinigranum rubrum GX10T, an extremely halophilic archaeon isolated from a marine solar saltern.</title>
        <authorList>
            <person name="Han S."/>
        </authorList>
    </citation>
    <scope>NUCLEOTIDE SEQUENCE [LARGE SCALE GENOMIC DNA]</scope>
    <source>
        <strain evidence="3 4">GX10</strain>
    </source>
</reference>
<dbReference type="GeneID" id="35591529"/>